<evidence type="ECO:0000313" key="1">
    <source>
        <dbReference type="EMBL" id="TWI07466.1"/>
    </source>
</evidence>
<dbReference type="Proteomes" id="UP000317176">
    <property type="component" value="Unassembled WGS sequence"/>
</dbReference>
<name>A0A562LIR1_9BRAD</name>
<accession>A0A562LIR1</accession>
<sequence length="52" mass="5822">MPPVRQIYLGCRCQPTKFWLTIGAPNPLDMWETNTFAATFHARLNVALGGES</sequence>
<protein>
    <submittedName>
        <fullName evidence="1">Uncharacterized protein</fullName>
    </submittedName>
</protein>
<dbReference type="EMBL" id="VLKL01000004">
    <property type="protein sequence ID" value="TWI07466.1"/>
    <property type="molecule type" value="Genomic_DNA"/>
</dbReference>
<keyword evidence="2" id="KW-1185">Reference proteome</keyword>
<organism evidence="1 2">
    <name type="scientific">Bradyrhizobium daqingense</name>
    <dbReference type="NCBI Taxonomy" id="993502"/>
    <lineage>
        <taxon>Bacteria</taxon>
        <taxon>Pseudomonadati</taxon>
        <taxon>Pseudomonadota</taxon>
        <taxon>Alphaproteobacteria</taxon>
        <taxon>Hyphomicrobiales</taxon>
        <taxon>Nitrobacteraceae</taxon>
        <taxon>Bradyrhizobium</taxon>
    </lineage>
</organism>
<comment type="caution">
    <text evidence="1">The sequence shown here is derived from an EMBL/GenBank/DDBJ whole genome shotgun (WGS) entry which is preliminary data.</text>
</comment>
<gene>
    <name evidence="1" type="ORF">IQ17_01816</name>
</gene>
<proteinExistence type="predicted"/>
<reference evidence="1 2" key="1">
    <citation type="journal article" date="2015" name="Stand. Genomic Sci.">
        <title>Genomic Encyclopedia of Bacterial and Archaeal Type Strains, Phase III: the genomes of soil and plant-associated and newly described type strains.</title>
        <authorList>
            <person name="Whitman W.B."/>
            <person name="Woyke T."/>
            <person name="Klenk H.P."/>
            <person name="Zhou Y."/>
            <person name="Lilburn T.G."/>
            <person name="Beck B.J."/>
            <person name="De Vos P."/>
            <person name="Vandamme P."/>
            <person name="Eisen J.A."/>
            <person name="Garrity G."/>
            <person name="Hugenholtz P."/>
            <person name="Kyrpides N.C."/>
        </authorList>
    </citation>
    <scope>NUCLEOTIDE SEQUENCE [LARGE SCALE GENOMIC DNA]</scope>
    <source>
        <strain evidence="1 2">CGMCC 1.10947</strain>
    </source>
</reference>
<dbReference type="AlphaFoldDB" id="A0A562LIR1"/>
<evidence type="ECO:0000313" key="2">
    <source>
        <dbReference type="Proteomes" id="UP000317176"/>
    </source>
</evidence>